<dbReference type="GO" id="GO:0006508">
    <property type="term" value="P:proteolysis"/>
    <property type="evidence" value="ECO:0007669"/>
    <property type="project" value="InterPro"/>
</dbReference>
<protein>
    <recommendedName>
        <fullName evidence="3">Peptidase S1 domain-containing protein</fullName>
    </recommendedName>
</protein>
<dbReference type="eggNOG" id="KOG3627">
    <property type="taxonomic scope" value="Eukaryota"/>
</dbReference>
<feature type="domain" description="Peptidase S1" evidence="3">
    <location>
        <begin position="20"/>
        <end position="255"/>
    </location>
</feature>
<keyword evidence="5" id="KW-1185">Reference proteome</keyword>
<evidence type="ECO:0000259" key="3">
    <source>
        <dbReference type="PROSITE" id="PS50240"/>
    </source>
</evidence>
<sequence length="288" mass="32494">SSNSYSWFWACGHTNVSHEVKQGKLVEVGRWPWQVSILFLSLHLCSGSFIHQQWILTAAHCILSTSRPREYTMNVRAPHLPDDGIELPISHIVIPENVTDFTFQNIALLKLKKPVSLSLLQPICLPPPYYKPTVGSLCWLVGQGRSADEGEPKRNSTLQELATRIIDNRVCSQQHQFRLKGPKKSFGDDTLCSSTDSIVDNCQYISGSSLACQVNDIWMQVGVLSWSFGCGQQNYFPMIYASTSHFVPWIWKQMIRLNAFNRAWHAFPSPLLIAGHTLLVSSAPLWLL</sequence>
<keyword evidence="1" id="KW-1015">Disulfide bond</keyword>
<dbReference type="GeneTree" id="ENSGT00940000162940"/>
<dbReference type="Proteomes" id="UP000005447">
    <property type="component" value="Unassembled WGS sequence"/>
</dbReference>
<dbReference type="InterPro" id="IPR018114">
    <property type="entry name" value="TRYPSIN_HIS"/>
</dbReference>
<evidence type="ECO:0000313" key="4">
    <source>
        <dbReference type="Ensembl" id="ENSCPOP00000015373.2"/>
    </source>
</evidence>
<dbReference type="EMBL" id="AAKN02012273">
    <property type="status" value="NOT_ANNOTATED_CDS"/>
    <property type="molecule type" value="Genomic_DNA"/>
</dbReference>
<comment type="similarity">
    <text evidence="2">Belongs to the peptidase S1 family. CLIP subfamily.</text>
</comment>
<evidence type="ECO:0000256" key="1">
    <source>
        <dbReference type="ARBA" id="ARBA00023157"/>
    </source>
</evidence>
<evidence type="ECO:0000256" key="2">
    <source>
        <dbReference type="ARBA" id="ARBA00024195"/>
    </source>
</evidence>
<proteinExistence type="inferred from homology"/>
<dbReference type="PANTHER" id="PTHR24256">
    <property type="entry name" value="TRYPTASE-RELATED"/>
    <property type="match status" value="1"/>
</dbReference>
<dbReference type="FunCoup" id="H0VXE3">
    <property type="interactions" value="82"/>
</dbReference>
<dbReference type="InParanoid" id="H0VXE3"/>
<dbReference type="GO" id="GO:0004252">
    <property type="term" value="F:serine-type endopeptidase activity"/>
    <property type="evidence" value="ECO:0007669"/>
    <property type="project" value="InterPro"/>
</dbReference>
<dbReference type="InterPro" id="IPR043504">
    <property type="entry name" value="Peptidase_S1_PA_chymotrypsin"/>
</dbReference>
<dbReference type="InterPro" id="IPR001314">
    <property type="entry name" value="Peptidase_S1A"/>
</dbReference>
<dbReference type="SMART" id="SM00020">
    <property type="entry name" value="Tryp_SPc"/>
    <property type="match status" value="1"/>
</dbReference>
<reference evidence="5" key="1">
    <citation type="journal article" date="2011" name="Nature">
        <title>A high-resolution map of human evolutionary constraint using 29 mammals.</title>
        <authorList>
            <person name="Lindblad-Toh K."/>
            <person name="Garber M."/>
            <person name="Zuk O."/>
            <person name="Lin M.F."/>
            <person name="Parker B.J."/>
            <person name="Washietl S."/>
            <person name="Kheradpour P."/>
            <person name="Ernst J."/>
            <person name="Jordan G."/>
            <person name="Mauceli E."/>
            <person name="Ward L.D."/>
            <person name="Lowe C.B."/>
            <person name="Holloway A.K."/>
            <person name="Clamp M."/>
            <person name="Gnerre S."/>
            <person name="Alfoldi J."/>
            <person name="Beal K."/>
            <person name="Chang J."/>
            <person name="Clawson H."/>
            <person name="Cuff J."/>
            <person name="Di Palma F."/>
            <person name="Fitzgerald S."/>
            <person name="Flicek P."/>
            <person name="Guttman M."/>
            <person name="Hubisz M.J."/>
            <person name="Jaffe D.B."/>
            <person name="Jungreis I."/>
            <person name="Kent W.J."/>
            <person name="Kostka D."/>
            <person name="Lara M."/>
            <person name="Martins A.L."/>
            <person name="Massingham T."/>
            <person name="Moltke I."/>
            <person name="Raney B.J."/>
            <person name="Rasmussen M.D."/>
            <person name="Robinson J."/>
            <person name="Stark A."/>
            <person name="Vilella A.J."/>
            <person name="Wen J."/>
            <person name="Xie X."/>
            <person name="Zody M.C."/>
            <person name="Baldwin J."/>
            <person name="Bloom T."/>
            <person name="Chin C.W."/>
            <person name="Heiman D."/>
            <person name="Nicol R."/>
            <person name="Nusbaum C."/>
            <person name="Young S."/>
            <person name="Wilkinson J."/>
            <person name="Worley K.C."/>
            <person name="Kovar C.L."/>
            <person name="Muzny D.M."/>
            <person name="Gibbs R.A."/>
            <person name="Cree A."/>
            <person name="Dihn H.H."/>
            <person name="Fowler G."/>
            <person name="Jhangiani S."/>
            <person name="Joshi V."/>
            <person name="Lee S."/>
            <person name="Lewis L.R."/>
            <person name="Nazareth L.V."/>
            <person name="Okwuonu G."/>
            <person name="Santibanez J."/>
            <person name="Warren W.C."/>
            <person name="Mardis E.R."/>
            <person name="Weinstock G.M."/>
            <person name="Wilson R.K."/>
            <person name="Delehaunty K."/>
            <person name="Dooling D."/>
            <person name="Fronik C."/>
            <person name="Fulton L."/>
            <person name="Fulton B."/>
            <person name="Graves T."/>
            <person name="Minx P."/>
            <person name="Sodergren E."/>
            <person name="Birney E."/>
            <person name="Margulies E.H."/>
            <person name="Herrero J."/>
            <person name="Green E.D."/>
            <person name="Haussler D."/>
            <person name="Siepel A."/>
            <person name="Goldman N."/>
            <person name="Pollard K.S."/>
            <person name="Pedersen J.S."/>
            <person name="Lander E.S."/>
            <person name="Kellis M."/>
        </authorList>
    </citation>
    <scope>NUCLEOTIDE SEQUENCE [LARGE SCALE GENOMIC DNA]</scope>
    <source>
        <strain evidence="5">2N</strain>
    </source>
</reference>
<dbReference type="OMA" id="ICNHRYQ"/>
<evidence type="ECO:0000313" key="5">
    <source>
        <dbReference type="Proteomes" id="UP000005447"/>
    </source>
</evidence>
<dbReference type="PROSITE" id="PS00134">
    <property type="entry name" value="TRYPSIN_HIS"/>
    <property type="match status" value="1"/>
</dbReference>
<dbReference type="InterPro" id="IPR009003">
    <property type="entry name" value="Peptidase_S1_PA"/>
</dbReference>
<reference evidence="4" key="3">
    <citation type="submission" date="2025-09" db="UniProtKB">
        <authorList>
            <consortium name="Ensembl"/>
        </authorList>
    </citation>
    <scope>IDENTIFICATION</scope>
    <source>
        <strain evidence="4">2N</strain>
    </source>
</reference>
<dbReference type="CDD" id="cd00190">
    <property type="entry name" value="Tryp_SPc"/>
    <property type="match status" value="1"/>
</dbReference>
<accession>H0VXE3</accession>
<dbReference type="Pfam" id="PF00089">
    <property type="entry name" value="Trypsin"/>
    <property type="match status" value="1"/>
</dbReference>
<dbReference type="HOGENOM" id="CLU_006842_0_4_1"/>
<dbReference type="AlphaFoldDB" id="H0VXE3"/>
<dbReference type="VEuPathDB" id="HostDB:ENSCPOG00000020261"/>
<dbReference type="PRINTS" id="PR00722">
    <property type="entry name" value="CHYMOTRYPSIN"/>
</dbReference>
<dbReference type="STRING" id="10141.ENSCPOP00000015373"/>
<dbReference type="PROSITE" id="PS50240">
    <property type="entry name" value="TRYPSIN_DOM"/>
    <property type="match status" value="1"/>
</dbReference>
<dbReference type="Ensembl" id="ENSCPOT00000021865.2">
    <property type="protein sequence ID" value="ENSCPOP00000015373.2"/>
    <property type="gene ID" value="ENSCPOG00000020261.2"/>
</dbReference>
<dbReference type="SUPFAM" id="SSF50494">
    <property type="entry name" value="Trypsin-like serine proteases"/>
    <property type="match status" value="1"/>
</dbReference>
<name>H0VXE3_CAVPO</name>
<organism evidence="4 5">
    <name type="scientific">Cavia porcellus</name>
    <name type="common">Guinea pig</name>
    <dbReference type="NCBI Taxonomy" id="10141"/>
    <lineage>
        <taxon>Eukaryota</taxon>
        <taxon>Metazoa</taxon>
        <taxon>Chordata</taxon>
        <taxon>Craniata</taxon>
        <taxon>Vertebrata</taxon>
        <taxon>Euteleostomi</taxon>
        <taxon>Mammalia</taxon>
        <taxon>Eutheria</taxon>
        <taxon>Euarchontoglires</taxon>
        <taxon>Glires</taxon>
        <taxon>Rodentia</taxon>
        <taxon>Hystricomorpha</taxon>
        <taxon>Caviidae</taxon>
        <taxon>Cavia</taxon>
    </lineage>
</organism>
<dbReference type="InterPro" id="IPR051487">
    <property type="entry name" value="Ser/Thr_Proteases_Immune/Dev"/>
</dbReference>
<dbReference type="Bgee" id="ENSCPOG00000020261">
    <property type="expression patterns" value="Expressed in testis"/>
</dbReference>
<dbReference type="Gene3D" id="2.40.10.10">
    <property type="entry name" value="Trypsin-like serine proteases"/>
    <property type="match status" value="1"/>
</dbReference>
<reference evidence="4" key="2">
    <citation type="submission" date="2025-08" db="UniProtKB">
        <authorList>
            <consortium name="Ensembl"/>
        </authorList>
    </citation>
    <scope>IDENTIFICATION</scope>
    <source>
        <strain evidence="4">2N</strain>
    </source>
</reference>
<dbReference type="InterPro" id="IPR001254">
    <property type="entry name" value="Trypsin_dom"/>
</dbReference>